<feature type="coiled-coil region" evidence="6">
    <location>
        <begin position="121"/>
        <end position="179"/>
    </location>
</feature>
<dbReference type="AlphaFoldDB" id="A0A3L6ENZ8"/>
<dbReference type="EMBL" id="EU961294">
    <property type="protein sequence ID" value="ACG33412.1"/>
    <property type="molecule type" value="mRNA"/>
</dbReference>
<accession>A0A3L6ENZ8</accession>
<name>A0A3L6ENZ8_MAIZE</name>
<evidence type="ECO:0000256" key="7">
    <source>
        <dbReference type="SAM" id="MobiDB-lite"/>
    </source>
</evidence>
<evidence type="ECO:0000256" key="2">
    <source>
        <dbReference type="ARBA" id="ARBA00022473"/>
    </source>
</evidence>
<keyword evidence="5" id="KW-0287">Flowering</keyword>
<feature type="compositionally biased region" description="Polar residues" evidence="7">
    <location>
        <begin position="1"/>
        <end position="19"/>
    </location>
</feature>
<keyword evidence="4 6" id="KW-0175">Coiled coil</keyword>
<evidence type="ECO:0000256" key="5">
    <source>
        <dbReference type="ARBA" id="ARBA00023089"/>
    </source>
</evidence>
<keyword evidence="3" id="KW-0221">Differentiation</keyword>
<evidence type="ECO:0000256" key="4">
    <source>
        <dbReference type="ARBA" id="ARBA00023054"/>
    </source>
</evidence>
<evidence type="ECO:0000256" key="1">
    <source>
        <dbReference type="ARBA" id="ARBA00005405"/>
    </source>
</evidence>
<sequence>MARQPWSNNGHRNSPSNSLDGGVPGPMPLVPFQEELAVGCEEIRRIAADNTLVLEDILGLRQELAVIEDEIHILAKQTIPRLRVDNEMEYRDIIQGGMKLEEQMHALKLIKEEVLVLSSEKMELEALCKELSVKVQSLYRELEQIQSENKQIPAIREGLHDIQEEISRARMAYEHEKRAKVELLEESQAIESDFINIKMEAQRLRTELEKRRSGVFKHHAFGSYYKR</sequence>
<dbReference type="PANTHER" id="PTHR33405:SF21">
    <property type="entry name" value="MYOSIN-LIKE PROTEIN"/>
    <property type="match status" value="1"/>
</dbReference>
<dbReference type="ExpressionAtlas" id="A0A3L6ENZ8">
    <property type="expression patterns" value="baseline and differential"/>
</dbReference>
<comment type="similarity">
    <text evidence="1">Belongs to the FLX family.</text>
</comment>
<keyword evidence="2" id="KW-0217">Developmental protein</keyword>
<evidence type="ECO:0000313" key="8">
    <source>
        <dbReference type="EMBL" id="ACG33412.1"/>
    </source>
</evidence>
<proteinExistence type="evidence at transcript level"/>
<protein>
    <submittedName>
        <fullName evidence="8">Myosin-like protein</fullName>
    </submittedName>
</protein>
<organism evidence="8">
    <name type="scientific">Zea mays</name>
    <name type="common">Maize</name>
    <dbReference type="NCBI Taxonomy" id="4577"/>
    <lineage>
        <taxon>Eukaryota</taxon>
        <taxon>Viridiplantae</taxon>
        <taxon>Streptophyta</taxon>
        <taxon>Embryophyta</taxon>
        <taxon>Tracheophyta</taxon>
        <taxon>Spermatophyta</taxon>
        <taxon>Magnoliopsida</taxon>
        <taxon>Liliopsida</taxon>
        <taxon>Poales</taxon>
        <taxon>Poaceae</taxon>
        <taxon>PACMAD clade</taxon>
        <taxon>Panicoideae</taxon>
        <taxon>Andropogonodae</taxon>
        <taxon>Andropogoneae</taxon>
        <taxon>Tripsacinae</taxon>
        <taxon>Zea</taxon>
    </lineage>
</organism>
<dbReference type="InterPro" id="IPR040353">
    <property type="entry name" value="FLX/FLX-like"/>
</dbReference>
<evidence type="ECO:0000256" key="6">
    <source>
        <dbReference type="SAM" id="Coils"/>
    </source>
</evidence>
<evidence type="ECO:0000256" key="3">
    <source>
        <dbReference type="ARBA" id="ARBA00022782"/>
    </source>
</evidence>
<accession>B6T8H9</accession>
<dbReference type="GO" id="GO:0030154">
    <property type="term" value="P:cell differentiation"/>
    <property type="evidence" value="ECO:0007669"/>
    <property type="project" value="UniProtKB-KW"/>
</dbReference>
<dbReference type="PANTHER" id="PTHR33405">
    <property type="entry name" value="PROTEIN FLX-LIKE 2"/>
    <property type="match status" value="1"/>
</dbReference>
<feature type="region of interest" description="Disordered" evidence="7">
    <location>
        <begin position="1"/>
        <end position="25"/>
    </location>
</feature>
<dbReference type="GO" id="GO:0009908">
    <property type="term" value="P:flower development"/>
    <property type="evidence" value="ECO:0007669"/>
    <property type="project" value="UniProtKB-KW"/>
</dbReference>
<reference evidence="8" key="1">
    <citation type="journal article" date="2009" name="Plant Mol. Biol.">
        <title>Insights into corn genes derived from large-scale cDNA sequencing.</title>
        <authorList>
            <person name="Alexandrov N.N."/>
            <person name="Brover V.V."/>
            <person name="Freidin S."/>
            <person name="Troukhan M.E."/>
            <person name="Tatarinova T.V."/>
            <person name="Zhang H."/>
            <person name="Swaller T.J."/>
            <person name="Lu Y.P."/>
            <person name="Bouck J."/>
            <person name="Flavell R.B."/>
            <person name="Feldmann K.A."/>
        </authorList>
    </citation>
    <scope>NUCLEOTIDE SEQUENCE</scope>
</reference>